<dbReference type="PANTHER" id="PTHR43300:SF4">
    <property type="entry name" value="ACYL-[ACYL-CARRIER-PROTEIN]--UDP-N-ACETYLGLUCOSAMINE O-ACYLTRANSFERASE"/>
    <property type="match status" value="1"/>
</dbReference>
<dbReference type="EMBL" id="BMKW01000007">
    <property type="protein sequence ID" value="GGJ19959.1"/>
    <property type="molecule type" value="Genomic_DNA"/>
</dbReference>
<gene>
    <name evidence="4" type="ORF">GCM10011320_29050</name>
</gene>
<dbReference type="InterPro" id="IPR018357">
    <property type="entry name" value="Hexapep_transf_CS"/>
</dbReference>
<dbReference type="AlphaFoldDB" id="A0A917KQN8"/>
<dbReference type="SUPFAM" id="SSF51161">
    <property type="entry name" value="Trimeric LpxA-like enzymes"/>
    <property type="match status" value="1"/>
</dbReference>
<dbReference type="PANTHER" id="PTHR43300">
    <property type="entry name" value="ACETYLTRANSFERASE"/>
    <property type="match status" value="1"/>
</dbReference>
<dbReference type="InterPro" id="IPR050179">
    <property type="entry name" value="Trans_hexapeptide_repeat"/>
</dbReference>
<dbReference type="CDD" id="cd03358">
    <property type="entry name" value="LbH_WxcM_N_like"/>
    <property type="match status" value="1"/>
</dbReference>
<evidence type="ECO:0000256" key="1">
    <source>
        <dbReference type="ARBA" id="ARBA00007274"/>
    </source>
</evidence>
<protein>
    <submittedName>
        <fullName evidence="4">N-acetyltransferase</fullName>
    </submittedName>
</protein>
<reference evidence="4" key="1">
    <citation type="journal article" date="2014" name="Int. J. Syst. Evol. Microbiol.">
        <title>Complete genome sequence of Corynebacterium casei LMG S-19264T (=DSM 44701T), isolated from a smear-ripened cheese.</title>
        <authorList>
            <consortium name="US DOE Joint Genome Institute (JGI-PGF)"/>
            <person name="Walter F."/>
            <person name="Albersmeier A."/>
            <person name="Kalinowski J."/>
            <person name="Ruckert C."/>
        </authorList>
    </citation>
    <scope>NUCLEOTIDE SEQUENCE</scope>
    <source>
        <strain evidence="4">CGMCC 1.3617</strain>
    </source>
</reference>
<comment type="caution">
    <text evidence="4">The sequence shown here is derived from an EMBL/GenBank/DDBJ whole genome shotgun (WGS) entry which is preliminary data.</text>
</comment>
<dbReference type="GO" id="GO:0016746">
    <property type="term" value="F:acyltransferase activity"/>
    <property type="evidence" value="ECO:0007669"/>
    <property type="project" value="UniProtKB-KW"/>
</dbReference>
<comment type="similarity">
    <text evidence="1">Belongs to the transferase hexapeptide repeat family.</text>
</comment>
<sequence>MLRGMPLNNVQLGDDTVITHPDLVNLYGCSIGSGTKVGPFVEIQKNSAVGARCKISSHSFLCEGVTIEDEVFIGHGVMFTNELFPRSTTPEGALKTEADWRVVPTRICHGASIGSNATIICGVTVGRFALVGAGAVVTRDVPDYAIVAGVPAKVVSDVRERESLYPLQQQE</sequence>
<accession>A0A917KQN8</accession>
<dbReference type="Gene3D" id="2.160.10.10">
    <property type="entry name" value="Hexapeptide repeat proteins"/>
    <property type="match status" value="1"/>
</dbReference>
<dbReference type="PROSITE" id="PS00101">
    <property type="entry name" value="HEXAPEP_TRANSFERASES"/>
    <property type="match status" value="1"/>
</dbReference>
<dbReference type="Proteomes" id="UP000661507">
    <property type="component" value="Unassembled WGS sequence"/>
</dbReference>
<evidence type="ECO:0000313" key="4">
    <source>
        <dbReference type="EMBL" id="GGJ19959.1"/>
    </source>
</evidence>
<evidence type="ECO:0000256" key="3">
    <source>
        <dbReference type="ARBA" id="ARBA00022737"/>
    </source>
</evidence>
<organism evidence="4 5">
    <name type="scientific">Neoroseomonas lacus</name>
    <dbReference type="NCBI Taxonomy" id="287609"/>
    <lineage>
        <taxon>Bacteria</taxon>
        <taxon>Pseudomonadati</taxon>
        <taxon>Pseudomonadota</taxon>
        <taxon>Alphaproteobacteria</taxon>
        <taxon>Acetobacterales</taxon>
        <taxon>Acetobacteraceae</taxon>
        <taxon>Neoroseomonas</taxon>
    </lineage>
</organism>
<reference evidence="4" key="2">
    <citation type="submission" date="2020-09" db="EMBL/GenBank/DDBJ databases">
        <authorList>
            <person name="Sun Q."/>
            <person name="Zhou Y."/>
        </authorList>
    </citation>
    <scope>NUCLEOTIDE SEQUENCE</scope>
    <source>
        <strain evidence="4">CGMCC 1.3617</strain>
    </source>
</reference>
<keyword evidence="3" id="KW-0677">Repeat</keyword>
<keyword evidence="5" id="KW-1185">Reference proteome</keyword>
<name>A0A917KQN8_9PROT</name>
<keyword evidence="2" id="KW-0808">Transferase</keyword>
<evidence type="ECO:0000313" key="5">
    <source>
        <dbReference type="Proteomes" id="UP000661507"/>
    </source>
</evidence>
<dbReference type="InterPro" id="IPR011004">
    <property type="entry name" value="Trimer_LpxA-like_sf"/>
</dbReference>
<proteinExistence type="inferred from homology"/>
<evidence type="ECO:0000256" key="2">
    <source>
        <dbReference type="ARBA" id="ARBA00022679"/>
    </source>
</evidence>